<dbReference type="GO" id="GO:0140359">
    <property type="term" value="F:ABC-type transporter activity"/>
    <property type="evidence" value="ECO:0007669"/>
    <property type="project" value="InterPro"/>
</dbReference>
<dbReference type="GO" id="GO:0005886">
    <property type="term" value="C:plasma membrane"/>
    <property type="evidence" value="ECO:0007669"/>
    <property type="project" value="UniProtKB-SubCell"/>
</dbReference>
<dbReference type="Pfam" id="PF12679">
    <property type="entry name" value="ABC2_membrane_2"/>
    <property type="match status" value="1"/>
</dbReference>
<reference evidence="2" key="1">
    <citation type="submission" date="2024-06" db="EMBL/GenBank/DDBJ databases">
        <title>Genome Sequence of an extremely halophilic archaeon isolated from Permian era halite, Salado Formation, Carlsbad, New Mexico: Halobacterium sp. strain NMX12-1.</title>
        <authorList>
            <person name="Sotoa L."/>
            <person name="DasSarma P."/>
            <person name="Anton B.P."/>
            <person name="Vincze T."/>
            <person name="Verma I."/>
            <person name="Eralp B."/>
            <person name="Powers D.W."/>
            <person name="Dozier B.L."/>
            <person name="Roberts R.J."/>
            <person name="DasSarma S."/>
        </authorList>
    </citation>
    <scope>NUCLEOTIDE SEQUENCE</scope>
    <source>
        <strain evidence="2">NMX12-1</strain>
        <plasmid evidence="2">pNMX12-1_119</plasmid>
    </source>
</reference>
<protein>
    <submittedName>
        <fullName evidence="2">ABC transporter permease subunit</fullName>
    </submittedName>
</protein>
<keyword evidence="1" id="KW-1133">Transmembrane helix</keyword>
<evidence type="ECO:0000256" key="1">
    <source>
        <dbReference type="SAM" id="Phobius"/>
    </source>
</evidence>
<geneLocation type="plasmid" evidence="2">
    <name>pNMX12-1_119</name>
</geneLocation>
<feature type="transmembrane region" description="Helical" evidence="1">
    <location>
        <begin position="148"/>
        <end position="169"/>
    </location>
</feature>
<dbReference type="AlphaFoldDB" id="A0AAU8CGS4"/>
<feature type="transmembrane region" description="Helical" evidence="1">
    <location>
        <begin position="247"/>
        <end position="270"/>
    </location>
</feature>
<accession>A0AAU8CGS4</accession>
<keyword evidence="1" id="KW-0812">Transmembrane</keyword>
<feature type="transmembrane region" description="Helical" evidence="1">
    <location>
        <begin position="50"/>
        <end position="74"/>
    </location>
</feature>
<sequence length="271" mass="28165">MVVSDATQQFTAIFERELRALARSRSVWLLAVGFFALIVAIAVLGGQAGYVPLVLALLTPVEVLIPVLVVALGYRAILGDRLRGELKVLDTFPITPIRYGLGVYCGRLAVALGIIVVTLLVAGFVVPLSGGTPNVLAQSGGLDSPVYYARFVALTTVFTGVVLAITLLISSVARSARRGLVSAVGLLLVVVIGFDLVVIAGVGQGWIVERGLSEALAASPLSAYRGLVMTYAVEPAVTMTVQAASPIASVFSLAVWTSLSLLTASALTGIE</sequence>
<dbReference type="KEGG" id="hanx:ABSL23_17175"/>
<keyword evidence="1" id="KW-0472">Membrane</keyword>
<organism evidence="2">
    <name type="scientific">Halobacterium sp. NMX12-1</name>
    <dbReference type="NCBI Taxonomy" id="3166650"/>
    <lineage>
        <taxon>Archaea</taxon>
        <taxon>Methanobacteriati</taxon>
        <taxon>Methanobacteriota</taxon>
        <taxon>Stenosarchaea group</taxon>
        <taxon>Halobacteria</taxon>
        <taxon>Halobacteriales</taxon>
        <taxon>Halobacteriaceae</taxon>
        <taxon>Halobacterium</taxon>
    </lineage>
</organism>
<proteinExistence type="predicted"/>
<feature type="transmembrane region" description="Helical" evidence="1">
    <location>
        <begin position="181"/>
        <end position="207"/>
    </location>
</feature>
<gene>
    <name evidence="2" type="ORF">ABSL23_17175</name>
</gene>
<name>A0AAU8CGS4_9EURY</name>
<dbReference type="EMBL" id="CP159206">
    <property type="protein sequence ID" value="XCF18297.1"/>
    <property type="molecule type" value="Genomic_DNA"/>
</dbReference>
<feature type="transmembrane region" description="Helical" evidence="1">
    <location>
        <begin position="108"/>
        <end position="128"/>
    </location>
</feature>
<keyword evidence="2" id="KW-0614">Plasmid</keyword>
<evidence type="ECO:0000313" key="2">
    <source>
        <dbReference type="EMBL" id="XCF18297.1"/>
    </source>
</evidence>
<feature type="transmembrane region" description="Helical" evidence="1">
    <location>
        <begin position="26"/>
        <end position="44"/>
    </location>
</feature>